<dbReference type="EMBL" id="BGPR01062920">
    <property type="protein sequence ID" value="GBO38271.1"/>
    <property type="molecule type" value="Genomic_DNA"/>
</dbReference>
<comment type="caution">
    <text evidence="1">The sequence shown here is derived from an EMBL/GenBank/DDBJ whole genome shotgun (WGS) entry which is preliminary data.</text>
</comment>
<sequence length="120" mass="13921">MTLAPLTPAKALFQWRAAWPKFESLEVLHLWTMVVGIRTEVPFLRRVALQISRQRSSERMKWGRLASLMCKQFTATTRETTVVLTSPRAKSILPVPKTGKNANRGRNLWKDRLLGRRLRH</sequence>
<reference evidence="1 2" key="1">
    <citation type="journal article" date="2019" name="Sci. Rep.">
        <title>Orb-weaving spider Araneus ventricosus genome elucidates the spidroin gene catalogue.</title>
        <authorList>
            <person name="Kono N."/>
            <person name="Nakamura H."/>
            <person name="Ohtoshi R."/>
            <person name="Moran D.A.P."/>
            <person name="Shinohara A."/>
            <person name="Yoshida Y."/>
            <person name="Fujiwara M."/>
            <person name="Mori M."/>
            <person name="Tomita M."/>
            <person name="Arakawa K."/>
        </authorList>
    </citation>
    <scope>NUCLEOTIDE SEQUENCE [LARGE SCALE GENOMIC DNA]</scope>
</reference>
<evidence type="ECO:0000313" key="2">
    <source>
        <dbReference type="Proteomes" id="UP000499080"/>
    </source>
</evidence>
<proteinExistence type="predicted"/>
<dbReference type="Proteomes" id="UP000499080">
    <property type="component" value="Unassembled WGS sequence"/>
</dbReference>
<evidence type="ECO:0000313" key="1">
    <source>
        <dbReference type="EMBL" id="GBO38271.1"/>
    </source>
</evidence>
<accession>A0A4Y2WMH6</accession>
<keyword evidence="2" id="KW-1185">Reference proteome</keyword>
<dbReference type="AlphaFoldDB" id="A0A4Y2WMH6"/>
<protein>
    <submittedName>
        <fullName evidence="1">Uncharacterized protein</fullName>
    </submittedName>
</protein>
<organism evidence="1 2">
    <name type="scientific">Araneus ventricosus</name>
    <name type="common">Orbweaver spider</name>
    <name type="synonym">Epeira ventricosa</name>
    <dbReference type="NCBI Taxonomy" id="182803"/>
    <lineage>
        <taxon>Eukaryota</taxon>
        <taxon>Metazoa</taxon>
        <taxon>Ecdysozoa</taxon>
        <taxon>Arthropoda</taxon>
        <taxon>Chelicerata</taxon>
        <taxon>Arachnida</taxon>
        <taxon>Araneae</taxon>
        <taxon>Araneomorphae</taxon>
        <taxon>Entelegynae</taxon>
        <taxon>Araneoidea</taxon>
        <taxon>Araneidae</taxon>
        <taxon>Araneus</taxon>
    </lineage>
</organism>
<name>A0A4Y2WMH6_ARAVE</name>
<gene>
    <name evidence="1" type="ORF">AVEN_274988_1</name>
</gene>